<organism evidence="1 2">
    <name type="scientific">Gnathostoma spinigerum</name>
    <dbReference type="NCBI Taxonomy" id="75299"/>
    <lineage>
        <taxon>Eukaryota</taxon>
        <taxon>Metazoa</taxon>
        <taxon>Ecdysozoa</taxon>
        <taxon>Nematoda</taxon>
        <taxon>Chromadorea</taxon>
        <taxon>Rhabditida</taxon>
        <taxon>Spirurina</taxon>
        <taxon>Gnathostomatomorpha</taxon>
        <taxon>Gnathostomatoidea</taxon>
        <taxon>Gnathostomatidae</taxon>
        <taxon>Gnathostoma</taxon>
    </lineage>
</organism>
<sequence length="149" mass="17046">MLVPLTTAAMTSLSRVITRVCGRRCRLSALNSGSRKAHSASQSEDNLELFRQINKYASEGKWDSINNAPKVFLFSKDRAAVYEVYHRLLGPDAGFFQRTPLGPILKAVFRIGLAIAAIWLAVDLYEFSVPEEYRLKYKYRDRTKEHHDH</sequence>
<accession>A0ABD6EVD7</accession>
<dbReference type="AlphaFoldDB" id="A0ABD6EVD7"/>
<evidence type="ECO:0000313" key="2">
    <source>
        <dbReference type="Proteomes" id="UP001608902"/>
    </source>
</evidence>
<reference evidence="1 2" key="1">
    <citation type="submission" date="2024-08" db="EMBL/GenBank/DDBJ databases">
        <title>Gnathostoma spinigerum genome.</title>
        <authorList>
            <person name="Gonzalez-Bertolin B."/>
            <person name="Monzon S."/>
            <person name="Zaballos A."/>
            <person name="Jimenez P."/>
            <person name="Dekumyoy P."/>
            <person name="Varona S."/>
            <person name="Cuesta I."/>
            <person name="Sumanam S."/>
            <person name="Adisakwattana P."/>
            <person name="Gasser R.B."/>
            <person name="Hernandez-Gonzalez A."/>
            <person name="Young N.D."/>
            <person name="Perteguer M.J."/>
        </authorList>
    </citation>
    <scope>NUCLEOTIDE SEQUENCE [LARGE SCALE GENOMIC DNA]</scope>
    <source>
        <strain evidence="1">AL3</strain>
        <tissue evidence="1">Liver</tissue>
    </source>
</reference>
<comment type="caution">
    <text evidence="1">The sequence shown here is derived from an EMBL/GenBank/DDBJ whole genome shotgun (WGS) entry which is preliminary data.</text>
</comment>
<dbReference type="EMBL" id="JBGFUD010007194">
    <property type="protein sequence ID" value="MFH4981431.1"/>
    <property type="molecule type" value="Genomic_DNA"/>
</dbReference>
<name>A0ABD6EVD7_9BILA</name>
<dbReference type="Proteomes" id="UP001608902">
    <property type="component" value="Unassembled WGS sequence"/>
</dbReference>
<keyword evidence="2" id="KW-1185">Reference proteome</keyword>
<gene>
    <name evidence="1" type="ORF">AB6A40_008140</name>
</gene>
<proteinExistence type="predicted"/>
<evidence type="ECO:0000313" key="1">
    <source>
        <dbReference type="EMBL" id="MFH4981431.1"/>
    </source>
</evidence>
<protein>
    <submittedName>
        <fullName evidence="1">Uncharacterized protein</fullName>
    </submittedName>
</protein>